<dbReference type="Gramene" id="TraesCS7D03G0056600.1">
    <property type="protein sequence ID" value="TraesCS7D03G0056600.1.CDS"/>
    <property type="gene ID" value="TraesCS7D03G0056600"/>
</dbReference>
<dbReference type="Gramene" id="TraesSYM7D03G04331160.1">
    <property type="protein sequence ID" value="TraesSYM7D03G04331160.1"/>
    <property type="gene ID" value="TraesSYM7D03G04331160"/>
</dbReference>
<dbReference type="SUPFAM" id="SSF54236">
    <property type="entry name" value="Ubiquitin-like"/>
    <property type="match status" value="5"/>
</dbReference>
<dbReference type="GO" id="GO:0031386">
    <property type="term" value="F:protein tag activity"/>
    <property type="evidence" value="ECO:0000318"/>
    <property type="project" value="GO_Central"/>
</dbReference>
<evidence type="ECO:0000256" key="7">
    <source>
        <dbReference type="ARBA" id="ARBA00022843"/>
    </source>
</evidence>
<dbReference type="InterPro" id="IPR029071">
    <property type="entry name" value="Ubiquitin-like_domsf"/>
</dbReference>
<dbReference type="Gramene" id="TraesLAC7D03G04224500.1">
    <property type="protein sequence ID" value="TraesLAC7D03G04224500.1"/>
    <property type="gene ID" value="TraesLAC7D03G04224500"/>
</dbReference>
<dbReference type="Gramene" id="TraesSTA7D03G04271550.1">
    <property type="protein sequence ID" value="TraesSTA7D03G04271550.1"/>
    <property type="gene ID" value="TraesSTA7D03G04271550"/>
</dbReference>
<reference evidence="10" key="1">
    <citation type="submission" date="2018-08" db="EMBL/GenBank/DDBJ databases">
        <authorList>
            <person name="Rossello M."/>
        </authorList>
    </citation>
    <scope>NUCLEOTIDE SEQUENCE [LARGE SCALE GENOMIC DNA]</scope>
    <source>
        <strain evidence="10">cv. Chinese Spring</strain>
    </source>
</reference>
<feature type="domain" description="Ubiquitin-like" evidence="9">
    <location>
        <begin position="164"/>
        <end position="232"/>
    </location>
</feature>
<protein>
    <recommendedName>
        <fullName evidence="9">Ubiquitin-like domain-containing protein</fullName>
    </recommendedName>
</protein>
<dbReference type="GO" id="GO:0019941">
    <property type="term" value="P:modification-dependent protein catabolic process"/>
    <property type="evidence" value="ECO:0000318"/>
    <property type="project" value="GO_Central"/>
</dbReference>
<keyword evidence="8" id="KW-0539">Nucleus</keyword>
<dbReference type="Gramene" id="TraesWEE_scaffold_035427_01G000600.1">
    <property type="protein sequence ID" value="TraesWEE_scaffold_035427_01G000600.1"/>
    <property type="gene ID" value="TraesWEE_scaffold_035427_01G000600"/>
</dbReference>
<comment type="subcellular location">
    <subcellularLocation>
        <location evidence="2">Cytoplasm</location>
    </subcellularLocation>
    <subcellularLocation>
        <location evidence="1">Nucleus</location>
    </subcellularLocation>
</comment>
<dbReference type="Gramene" id="TraesRN7D0100054400.1">
    <property type="protein sequence ID" value="TraesRN7D0100054400.1"/>
    <property type="gene ID" value="TraesRN7D0100054400"/>
</dbReference>
<evidence type="ECO:0000256" key="5">
    <source>
        <dbReference type="ARBA" id="ARBA00022499"/>
    </source>
</evidence>
<accession>A0A3B6TGW8</accession>
<sequence length="367" mass="41276">MDLRQAVAHPRRRRQKMKISVKTLTGKTIVIEVASSDTSDNIKDKIQEKEGIPPDQQRLIFNGRHLDAEWTVSDYNIQEQSTLHLVLRLGGPCTVCCYRYINVQMLAGKTVSIEVDPTDTVDTIREKICAPQRLFFAGKQLEDGRTIADYEFGNNISLHLDFGMQIFVKTAIGKTTTLLVEPSDTIDSIKEKIQGKQRIIFDGKQLDGQGTLTDYNIKRGSTLYLRPSKNGDMQILVKTQTSETIRLMFKLSDTIGDVKAKIQEKQRIMFEGRKLDDGRSTLADYDIQEESILHLDFGMEIFVKTPTGKTITLNVDPSDTVDSVKEKIHGNQILLFGGKELESGQTLEDYDIQGGSTLHVEDCLTEG</sequence>
<dbReference type="Pfam" id="PF00240">
    <property type="entry name" value="ubiquitin"/>
    <property type="match status" value="5"/>
</dbReference>
<dbReference type="AlphaFoldDB" id="A0A3B6TGW8"/>
<gene>
    <name evidence="10" type="primary">LOC123170238</name>
</gene>
<organism evidence="10">
    <name type="scientific">Triticum aestivum</name>
    <name type="common">Wheat</name>
    <dbReference type="NCBI Taxonomy" id="4565"/>
    <lineage>
        <taxon>Eukaryota</taxon>
        <taxon>Viridiplantae</taxon>
        <taxon>Streptophyta</taxon>
        <taxon>Embryophyta</taxon>
        <taxon>Tracheophyta</taxon>
        <taxon>Spermatophyta</taxon>
        <taxon>Magnoliopsida</taxon>
        <taxon>Liliopsida</taxon>
        <taxon>Poales</taxon>
        <taxon>Poaceae</taxon>
        <taxon>BOP clade</taxon>
        <taxon>Pooideae</taxon>
        <taxon>Triticodae</taxon>
        <taxon>Triticeae</taxon>
        <taxon>Triticinae</taxon>
        <taxon>Triticum</taxon>
    </lineage>
</organism>
<dbReference type="PANTHER" id="PTHR10666">
    <property type="entry name" value="UBIQUITIN"/>
    <property type="match status" value="1"/>
</dbReference>
<dbReference type="Proteomes" id="UP000019116">
    <property type="component" value="Chromosome 7D"/>
</dbReference>
<dbReference type="KEGG" id="taes:123170238"/>
<name>A0A3B6TGW8_WHEAT</name>
<dbReference type="Gramene" id="TraesNOR7D03G04326250.1">
    <property type="protein sequence ID" value="TraesNOR7D03G04326250.1"/>
    <property type="gene ID" value="TraesNOR7D03G04326250"/>
</dbReference>
<dbReference type="Gramene" id="TraesCS7D02G024600.1">
    <property type="protein sequence ID" value="TraesCS7D02G024600.1"/>
    <property type="gene ID" value="TraesCS7D02G024600"/>
</dbReference>
<dbReference type="GO" id="GO:0016567">
    <property type="term" value="P:protein ubiquitination"/>
    <property type="evidence" value="ECO:0000318"/>
    <property type="project" value="GO_Central"/>
</dbReference>
<dbReference type="InterPro" id="IPR019956">
    <property type="entry name" value="Ubiquitin_dom"/>
</dbReference>
<evidence type="ECO:0000256" key="6">
    <source>
        <dbReference type="ARBA" id="ARBA00022737"/>
    </source>
</evidence>
<feature type="domain" description="Ubiquitin-like" evidence="9">
    <location>
        <begin position="299"/>
        <end position="367"/>
    </location>
</feature>
<dbReference type="InterPro" id="IPR050158">
    <property type="entry name" value="Ubiquitin_ubiquitin-like"/>
</dbReference>
<evidence type="ECO:0000313" key="10">
    <source>
        <dbReference type="EnsemblPlants" id="TraesCS7D02G024600.1"/>
    </source>
</evidence>
<keyword evidence="6" id="KW-0677">Repeat</keyword>
<feature type="domain" description="Ubiquitin-like" evidence="9">
    <location>
        <begin position="99"/>
        <end position="160"/>
    </location>
</feature>
<dbReference type="Gramene" id="TraesROB_scaffold_084908_01G000100.1">
    <property type="protein sequence ID" value="TraesROB_scaffold_084908_01G000100.1"/>
    <property type="gene ID" value="TraesROB_scaffold_084908_01G000100"/>
</dbReference>
<evidence type="ECO:0000256" key="4">
    <source>
        <dbReference type="ARBA" id="ARBA00022490"/>
    </source>
</evidence>
<dbReference type="Gramene" id="TraesLDM7D03G04284150.1">
    <property type="protein sequence ID" value="TraesLDM7D03G04284150.1"/>
    <property type="gene ID" value="TraesLDM7D03G04284150"/>
</dbReference>
<evidence type="ECO:0000313" key="11">
    <source>
        <dbReference type="Proteomes" id="UP000019116"/>
    </source>
</evidence>
<dbReference type="SMART" id="SM00213">
    <property type="entry name" value="UBQ"/>
    <property type="match status" value="5"/>
</dbReference>
<dbReference type="Gramene" id="TraesCAD_scaffold_021093_01G000200.1">
    <property type="protein sequence ID" value="TraesCAD_scaffold_021093_01G000200.1"/>
    <property type="gene ID" value="TraesCAD_scaffold_021093_01G000200"/>
</dbReference>
<dbReference type="GO" id="GO:0005634">
    <property type="term" value="C:nucleus"/>
    <property type="evidence" value="ECO:0000318"/>
    <property type="project" value="GO_Central"/>
</dbReference>
<dbReference type="GO" id="GO:0003729">
    <property type="term" value="F:mRNA binding"/>
    <property type="evidence" value="ECO:0007669"/>
    <property type="project" value="UniProtKB-ARBA"/>
</dbReference>
<dbReference type="EnsemblPlants" id="TraesCS7D02G024600.1">
    <property type="protein sequence ID" value="TraesCS7D02G024600.1"/>
    <property type="gene ID" value="TraesCS7D02G024600"/>
</dbReference>
<dbReference type="OMA" id="GTSHNMR"/>
<comment type="similarity">
    <text evidence="3">Belongs to the ubiquitin family.</text>
</comment>
<dbReference type="Gene3D" id="3.10.20.90">
    <property type="entry name" value="Phosphatidylinositol 3-kinase Catalytic Subunit, Chain A, domain 1"/>
    <property type="match status" value="5"/>
</dbReference>
<dbReference type="GO" id="GO:0031625">
    <property type="term" value="F:ubiquitin protein ligase binding"/>
    <property type="evidence" value="ECO:0000318"/>
    <property type="project" value="GO_Central"/>
</dbReference>
<dbReference type="PRINTS" id="PR00348">
    <property type="entry name" value="UBIQUITIN"/>
</dbReference>
<dbReference type="Gramene" id="TraesARI7D03G04352650.1">
    <property type="protein sequence ID" value="TraesARI7D03G04352650.1"/>
    <property type="gene ID" value="TraesARI7D03G04352650"/>
</dbReference>
<dbReference type="FunFam" id="3.10.20.90:FF:000469">
    <property type="entry name" value="Polyubiquitin-C"/>
    <property type="match status" value="2"/>
</dbReference>
<evidence type="ECO:0000259" key="9">
    <source>
        <dbReference type="PROSITE" id="PS50053"/>
    </source>
</evidence>
<keyword evidence="11" id="KW-1185">Reference proteome</keyword>
<dbReference type="GO" id="GO:0005737">
    <property type="term" value="C:cytoplasm"/>
    <property type="evidence" value="ECO:0000318"/>
    <property type="project" value="GO_Central"/>
</dbReference>
<evidence type="ECO:0000256" key="8">
    <source>
        <dbReference type="ARBA" id="ARBA00023242"/>
    </source>
</evidence>
<dbReference type="FunFam" id="3.10.20.90:FF:000160">
    <property type="entry name" value="Polyubiquitin-C"/>
    <property type="match status" value="1"/>
</dbReference>
<evidence type="ECO:0000256" key="3">
    <source>
        <dbReference type="ARBA" id="ARBA00008430"/>
    </source>
</evidence>
<dbReference type="STRING" id="4565.A0A3B6TGW8"/>
<feature type="domain" description="Ubiquitin-like" evidence="9">
    <location>
        <begin position="17"/>
        <end position="92"/>
    </location>
</feature>
<dbReference type="Gramene" id="TraesMAC7D03G04269910.1">
    <property type="protein sequence ID" value="TraesMAC7D03G04269910.1"/>
    <property type="gene ID" value="TraesMAC7D03G04269910"/>
</dbReference>
<feature type="domain" description="Ubiquitin-like" evidence="9">
    <location>
        <begin position="233"/>
        <end position="295"/>
    </location>
</feature>
<keyword evidence="7" id="KW-0832">Ubl conjugation</keyword>
<proteinExistence type="inferred from homology"/>
<dbReference type="GeneID" id="123170238"/>
<dbReference type="InterPro" id="IPR000626">
    <property type="entry name" value="Ubiquitin-like_dom"/>
</dbReference>
<dbReference type="Gramene" id="TraesJUL7D03G04321190.1">
    <property type="protein sequence ID" value="TraesJUL7D03G04321190.1"/>
    <property type="gene ID" value="TraesJUL7D03G04321190"/>
</dbReference>
<dbReference type="SMR" id="A0A3B6TGW8"/>
<keyword evidence="4" id="KW-0963">Cytoplasm</keyword>
<keyword evidence="5" id="KW-1017">Isopeptide bond</keyword>
<dbReference type="OrthoDB" id="428577at2759"/>
<dbReference type="Gramene" id="TraesJAG7D03G04261350.1">
    <property type="protein sequence ID" value="TraesJAG7D03G04261350.1"/>
    <property type="gene ID" value="TraesJAG7D03G04261350"/>
</dbReference>
<dbReference type="RefSeq" id="XP_044444002.1">
    <property type="nucleotide sequence ID" value="XM_044588067.1"/>
</dbReference>
<dbReference type="PROSITE" id="PS50053">
    <property type="entry name" value="UBIQUITIN_2"/>
    <property type="match status" value="5"/>
</dbReference>
<evidence type="ECO:0000256" key="2">
    <source>
        <dbReference type="ARBA" id="ARBA00004496"/>
    </source>
</evidence>
<dbReference type="Gramene" id="TraesCLE_scaffold_040535_01G000100.1">
    <property type="protein sequence ID" value="TraesCLE_scaffold_040535_01G000100.1"/>
    <property type="gene ID" value="TraesCLE_scaffold_040535_01G000100"/>
</dbReference>
<reference evidence="10" key="2">
    <citation type="submission" date="2018-10" db="UniProtKB">
        <authorList>
            <consortium name="EnsemblPlants"/>
        </authorList>
    </citation>
    <scope>IDENTIFICATION</scope>
</reference>
<dbReference type="Gramene" id="TraesKAR7D01G0009280.1">
    <property type="protein sequence ID" value="cds.TraesKAR7D01G0009280.1"/>
    <property type="gene ID" value="TraesKAR7D01G0009280"/>
</dbReference>
<evidence type="ECO:0000256" key="1">
    <source>
        <dbReference type="ARBA" id="ARBA00004123"/>
    </source>
</evidence>
<dbReference type="Gramene" id="TraesPARA_EIv1.0_2508200.1">
    <property type="protein sequence ID" value="TraesPARA_EIv1.0_2508200.1.CDS"/>
    <property type="gene ID" value="TraesPARA_EIv1.0_2508200"/>
</dbReference>